<dbReference type="SUPFAM" id="SSF48403">
    <property type="entry name" value="Ankyrin repeat"/>
    <property type="match status" value="1"/>
</dbReference>
<evidence type="ECO:0000313" key="1">
    <source>
        <dbReference type="EMBL" id="AEX84863.1"/>
    </source>
</evidence>
<dbReference type="InterPro" id="IPR036770">
    <property type="entry name" value="Ankyrin_rpt-contain_sf"/>
</dbReference>
<proteinExistence type="predicted"/>
<dbReference type="HOGENOM" id="CLU_609435_0_0_0"/>
<dbReference type="AlphaFoldDB" id="H2J4S8"/>
<dbReference type="EMBL" id="CP003257">
    <property type="protein sequence ID" value="AEX84863.1"/>
    <property type="molecule type" value="Genomic_DNA"/>
</dbReference>
<reference evidence="2" key="2">
    <citation type="submission" date="2012-01" db="EMBL/GenBank/DDBJ databases">
        <title>Complete sequence of chromosome of Marinitoga piezophila KA3.</title>
        <authorList>
            <person name="Lucas S."/>
            <person name="Han J."/>
            <person name="Lapidus A."/>
            <person name="Cheng J.-F."/>
            <person name="Goodwin L."/>
            <person name="Pitluck S."/>
            <person name="Peters L."/>
            <person name="Mikhailova N."/>
            <person name="Teshima H."/>
            <person name="Detter J.C."/>
            <person name="Han C."/>
            <person name="Tapia R."/>
            <person name="Land M."/>
            <person name="Hauser L."/>
            <person name="Kyrpides N."/>
            <person name="Ivanova N."/>
            <person name="Pagani I."/>
            <person name="Jebbar M."/>
            <person name="Vannier P."/>
            <person name="Oger P."/>
            <person name="Cario A."/>
            <person name="Bartlett D."/>
            <person name="Noll K.M."/>
            <person name="Woyke T."/>
        </authorList>
    </citation>
    <scope>NUCLEOTIDE SEQUENCE [LARGE SCALE GENOMIC DNA]</scope>
    <source>
        <strain evidence="2">DSM 14283 / JCM 11233 / KA3</strain>
    </source>
</reference>
<dbReference type="eggNOG" id="COG0666">
    <property type="taxonomic scope" value="Bacteria"/>
</dbReference>
<dbReference type="STRING" id="443254.Marpi_0419"/>
<evidence type="ECO:0000313" key="2">
    <source>
        <dbReference type="Proteomes" id="UP000007161"/>
    </source>
</evidence>
<reference evidence="1 2" key="1">
    <citation type="journal article" date="2012" name="J. Bacteriol.">
        <title>Complete Genome Sequence of the Thermophilic, Piezophilic, Heterotrophic Bacterium Marinitoga piezophila KA3.</title>
        <authorList>
            <person name="Lucas S."/>
            <person name="Han J."/>
            <person name="Lapidus A."/>
            <person name="Cheng J.F."/>
            <person name="Goodwin L.A."/>
            <person name="Pitluck S."/>
            <person name="Peters L."/>
            <person name="Mikhailova N."/>
            <person name="Teshima H."/>
            <person name="Detter J.C."/>
            <person name="Han C."/>
            <person name="Tapia R."/>
            <person name="Land M."/>
            <person name="Hauser L."/>
            <person name="Kyrpides N.C."/>
            <person name="Ivanova N."/>
            <person name="Pagani I."/>
            <person name="Vannier P."/>
            <person name="Oger P."/>
            <person name="Bartlett D.H."/>
            <person name="Noll K.M."/>
            <person name="Woyke T."/>
            <person name="Jebbar M."/>
        </authorList>
    </citation>
    <scope>NUCLEOTIDE SEQUENCE [LARGE SCALE GENOMIC DNA]</scope>
    <source>
        <strain evidence="2">DSM 14283 / JCM 11233 / KA3</strain>
    </source>
</reference>
<accession>H2J4S8</accession>
<sequence>MDEKIIFSILNHENDIIYKKYLNNEFLFGESIETTITPLHAAIISDNIEVIKLMEKSGYNIVYALLNNNDILNPYILAKRLDREEIVEYFDEILEQNLNTDLKNTENFKYIEIEKVFEDILKDAENKQKIQEFLEKFLKHPKNLLLETNIAKRIFCEIPNEELVFFIKKIIDVLTDEYCSMFLYEFLDPKCKLASVYALIRIKESQNIAVYYNEKYINRLIDIYDIFMLNDDEDKITYLETINRFYIEELSEDIKDLFFETQNDKLKYITYKILLKYELEELFEITKEAMKSNYLPLKELATLICILKYENNCKKQDNIKFENLREEDYIAISLFDTPYVEDIIYKKFSTFSYDTKLNIIHNLIIISSKRRYNMLLDIYKFEKNPEIKAEIIYQFIIREIYTPEILKVFIEDFIKNLDEYNSYDDNEDFNIFSALGHYFANILMKKELF</sequence>
<dbReference type="Proteomes" id="UP000007161">
    <property type="component" value="Chromosome"/>
</dbReference>
<protein>
    <recommendedName>
        <fullName evidence="3">Ankyrin repeat-containing protein</fullName>
    </recommendedName>
</protein>
<name>H2J4S8_MARPK</name>
<dbReference type="KEGG" id="mpz:Marpi_0419"/>
<gene>
    <name evidence="1" type="ordered locus">Marpi_0419</name>
</gene>
<dbReference type="RefSeq" id="WP_014295935.1">
    <property type="nucleotide sequence ID" value="NC_016751.1"/>
</dbReference>
<organism evidence="1 2">
    <name type="scientific">Marinitoga piezophila (strain DSM 14283 / JCM 11233 / KA3)</name>
    <dbReference type="NCBI Taxonomy" id="443254"/>
    <lineage>
        <taxon>Bacteria</taxon>
        <taxon>Thermotogati</taxon>
        <taxon>Thermotogota</taxon>
        <taxon>Thermotogae</taxon>
        <taxon>Petrotogales</taxon>
        <taxon>Petrotogaceae</taxon>
        <taxon>Marinitoga</taxon>
    </lineage>
</organism>
<evidence type="ECO:0008006" key="3">
    <source>
        <dbReference type="Google" id="ProtNLM"/>
    </source>
</evidence>
<keyword evidence="2" id="KW-1185">Reference proteome</keyword>